<feature type="region of interest" description="Disordered" evidence="1">
    <location>
        <begin position="1"/>
        <end position="27"/>
    </location>
</feature>
<accession>A0A1J6JGT2</accession>
<reference evidence="2" key="1">
    <citation type="submission" date="2016-11" db="EMBL/GenBank/DDBJ databases">
        <title>The genome of Nicotiana attenuata.</title>
        <authorList>
            <person name="Xu S."/>
            <person name="Brockmoeller T."/>
            <person name="Gaquerel E."/>
            <person name="Navarro A."/>
            <person name="Kuhl H."/>
            <person name="Gase K."/>
            <person name="Ling Z."/>
            <person name="Zhou W."/>
            <person name="Kreitzer C."/>
            <person name="Stanke M."/>
            <person name="Tang H."/>
            <person name="Lyons E."/>
            <person name="Pandey P."/>
            <person name="Pandey S.P."/>
            <person name="Timmermann B."/>
            <person name="Baldwin I.T."/>
        </authorList>
    </citation>
    <scope>NUCLEOTIDE SEQUENCE [LARGE SCALE GENOMIC DNA]</scope>
    <source>
        <strain evidence="2">UT</strain>
    </source>
</reference>
<dbReference type="SMR" id="A0A1J6JGT2"/>
<evidence type="ECO:0000256" key="1">
    <source>
        <dbReference type="SAM" id="MobiDB-lite"/>
    </source>
</evidence>
<dbReference type="AlphaFoldDB" id="A0A1J6JGT2"/>
<name>A0A1J6JGT2_NICAT</name>
<sequence length="60" mass="6633">ELKGGNSSKAALLEKPSATEKENESLKGHMEGLESKYAQLASAVFNQAYHHLQVNNRLKH</sequence>
<keyword evidence="3" id="KW-1185">Reference proteome</keyword>
<evidence type="ECO:0000313" key="3">
    <source>
        <dbReference type="Proteomes" id="UP000187609"/>
    </source>
</evidence>
<feature type="compositionally biased region" description="Basic and acidic residues" evidence="1">
    <location>
        <begin position="17"/>
        <end position="27"/>
    </location>
</feature>
<organism evidence="2 3">
    <name type="scientific">Nicotiana attenuata</name>
    <name type="common">Coyote tobacco</name>
    <dbReference type="NCBI Taxonomy" id="49451"/>
    <lineage>
        <taxon>Eukaryota</taxon>
        <taxon>Viridiplantae</taxon>
        <taxon>Streptophyta</taxon>
        <taxon>Embryophyta</taxon>
        <taxon>Tracheophyta</taxon>
        <taxon>Spermatophyta</taxon>
        <taxon>Magnoliopsida</taxon>
        <taxon>eudicotyledons</taxon>
        <taxon>Gunneridae</taxon>
        <taxon>Pentapetalae</taxon>
        <taxon>asterids</taxon>
        <taxon>lamiids</taxon>
        <taxon>Solanales</taxon>
        <taxon>Solanaceae</taxon>
        <taxon>Nicotianoideae</taxon>
        <taxon>Nicotianeae</taxon>
        <taxon>Nicotiana</taxon>
    </lineage>
</organism>
<feature type="non-terminal residue" evidence="2">
    <location>
        <position position="1"/>
    </location>
</feature>
<gene>
    <name evidence="2" type="ORF">A4A49_54450</name>
</gene>
<protein>
    <submittedName>
        <fullName evidence="2">Uncharacterized protein</fullName>
    </submittedName>
</protein>
<proteinExistence type="predicted"/>
<evidence type="ECO:0000313" key="2">
    <source>
        <dbReference type="EMBL" id="OIT08871.1"/>
    </source>
</evidence>
<comment type="caution">
    <text evidence="2">The sequence shown here is derived from an EMBL/GenBank/DDBJ whole genome shotgun (WGS) entry which is preliminary data.</text>
</comment>
<dbReference type="EMBL" id="MJEQ01029705">
    <property type="protein sequence ID" value="OIT08871.1"/>
    <property type="molecule type" value="Genomic_DNA"/>
</dbReference>
<dbReference type="Proteomes" id="UP000187609">
    <property type="component" value="Unassembled WGS sequence"/>
</dbReference>
<dbReference type="Gramene" id="OIT08871">
    <property type="protein sequence ID" value="OIT08871"/>
    <property type="gene ID" value="A4A49_54450"/>
</dbReference>